<dbReference type="HAMAP" id="MF_01518">
    <property type="entry name" value="Adenine_deamin"/>
    <property type="match status" value="1"/>
</dbReference>
<feature type="domain" description="Amidohydrolase-related" evidence="7">
    <location>
        <begin position="83"/>
        <end position="361"/>
    </location>
</feature>
<dbReference type="PATRIC" id="fig|880071.3.peg.3224"/>
<comment type="similarity">
    <text evidence="1 6">Belongs to the metallo-dependent hydrolases superfamily. Adenine deaminase family.</text>
</comment>
<dbReference type="PANTHER" id="PTHR11113">
    <property type="entry name" value="N-ACETYLGLUCOSAMINE-6-PHOSPHATE DEACETYLASE"/>
    <property type="match status" value="1"/>
</dbReference>
<dbReference type="GO" id="GO:0000034">
    <property type="term" value="F:adenine deaminase activity"/>
    <property type="evidence" value="ECO:0007669"/>
    <property type="project" value="UniProtKB-UniRule"/>
</dbReference>
<dbReference type="PANTHER" id="PTHR11113:SF2">
    <property type="entry name" value="ADENINE DEAMINASE"/>
    <property type="match status" value="1"/>
</dbReference>
<dbReference type="eggNOG" id="COG1001">
    <property type="taxonomic scope" value="Bacteria"/>
</dbReference>
<evidence type="ECO:0000256" key="4">
    <source>
        <dbReference type="ARBA" id="ARBA00023211"/>
    </source>
</evidence>
<evidence type="ECO:0000313" key="9">
    <source>
        <dbReference type="EMBL" id="AFM05553.1"/>
    </source>
</evidence>
<name>I4ANL8_BERLS</name>
<protein>
    <recommendedName>
        <fullName evidence="2 6">Adenine deaminase</fullName>
        <shortName evidence="6">Adenase</shortName>
        <shortName evidence="6">Adenine aminase</shortName>
        <ecNumber evidence="2 6">3.5.4.2</ecNumber>
    </recommendedName>
</protein>
<dbReference type="Pfam" id="PF01979">
    <property type="entry name" value="Amidohydro_1"/>
    <property type="match status" value="1"/>
</dbReference>
<dbReference type="SUPFAM" id="SSF51556">
    <property type="entry name" value="Metallo-dependent hydrolases"/>
    <property type="match status" value="1"/>
</dbReference>
<keyword evidence="4 6" id="KW-0464">Manganese</keyword>
<evidence type="ECO:0000256" key="5">
    <source>
        <dbReference type="ARBA" id="ARBA00047720"/>
    </source>
</evidence>
<dbReference type="Proteomes" id="UP000006054">
    <property type="component" value="Chromosome"/>
</dbReference>
<dbReference type="SUPFAM" id="SSF51338">
    <property type="entry name" value="Composite domain of metallo-dependent hydrolases"/>
    <property type="match status" value="1"/>
</dbReference>
<dbReference type="NCBIfam" id="TIGR01178">
    <property type="entry name" value="ade"/>
    <property type="match status" value="1"/>
</dbReference>
<proteinExistence type="inferred from homology"/>
<feature type="domain" description="Adenine deaminase C-terminal" evidence="8">
    <location>
        <begin position="428"/>
        <end position="596"/>
    </location>
</feature>
<evidence type="ECO:0000256" key="3">
    <source>
        <dbReference type="ARBA" id="ARBA00022801"/>
    </source>
</evidence>
<evidence type="ECO:0000256" key="6">
    <source>
        <dbReference type="HAMAP-Rule" id="MF_01518"/>
    </source>
</evidence>
<dbReference type="STRING" id="880071.Fleli_3222"/>
<dbReference type="AlphaFoldDB" id="I4ANL8"/>
<gene>
    <name evidence="6" type="primary">ade</name>
    <name evidence="9" type="ordered locus">Fleli_3222</name>
</gene>
<dbReference type="Gene3D" id="3.20.20.140">
    <property type="entry name" value="Metal-dependent hydrolases"/>
    <property type="match status" value="1"/>
</dbReference>
<dbReference type="GO" id="GO:0006146">
    <property type="term" value="P:adenine catabolic process"/>
    <property type="evidence" value="ECO:0007669"/>
    <property type="project" value="InterPro"/>
</dbReference>
<evidence type="ECO:0000259" key="8">
    <source>
        <dbReference type="Pfam" id="PF13382"/>
    </source>
</evidence>
<comment type="catalytic activity">
    <reaction evidence="5 6">
        <text>adenine + H2O + H(+) = hypoxanthine + NH4(+)</text>
        <dbReference type="Rhea" id="RHEA:23688"/>
        <dbReference type="ChEBI" id="CHEBI:15377"/>
        <dbReference type="ChEBI" id="CHEBI:15378"/>
        <dbReference type="ChEBI" id="CHEBI:16708"/>
        <dbReference type="ChEBI" id="CHEBI:17368"/>
        <dbReference type="ChEBI" id="CHEBI:28938"/>
        <dbReference type="EC" id="3.5.4.2"/>
    </reaction>
</comment>
<dbReference type="CDD" id="cd01295">
    <property type="entry name" value="AdeC"/>
    <property type="match status" value="1"/>
</dbReference>
<dbReference type="HOGENOM" id="CLU_027935_0_0_10"/>
<dbReference type="Pfam" id="PF13382">
    <property type="entry name" value="Adenine_deam_C"/>
    <property type="match status" value="1"/>
</dbReference>
<evidence type="ECO:0000256" key="1">
    <source>
        <dbReference type="ARBA" id="ARBA00006773"/>
    </source>
</evidence>
<accession>I4ANL8</accession>
<reference evidence="10" key="1">
    <citation type="submission" date="2012-06" db="EMBL/GenBank/DDBJ databases">
        <title>The complete genome of Flexibacter litoralis DSM 6794.</title>
        <authorList>
            <person name="Lucas S."/>
            <person name="Copeland A."/>
            <person name="Lapidus A."/>
            <person name="Glavina del Rio T."/>
            <person name="Dalin E."/>
            <person name="Tice H."/>
            <person name="Bruce D."/>
            <person name="Goodwin L."/>
            <person name="Pitluck S."/>
            <person name="Peters L."/>
            <person name="Ovchinnikova G."/>
            <person name="Lu M."/>
            <person name="Kyrpides N."/>
            <person name="Mavromatis K."/>
            <person name="Ivanova N."/>
            <person name="Brettin T."/>
            <person name="Detter J.C."/>
            <person name="Han C."/>
            <person name="Larimer F."/>
            <person name="Land M."/>
            <person name="Hauser L."/>
            <person name="Markowitz V."/>
            <person name="Cheng J.-F."/>
            <person name="Hugenholtz P."/>
            <person name="Woyke T."/>
            <person name="Wu D."/>
            <person name="Spring S."/>
            <person name="Lang E."/>
            <person name="Kopitz M."/>
            <person name="Brambilla E."/>
            <person name="Klenk H.-P."/>
            <person name="Eisen J.A."/>
        </authorList>
    </citation>
    <scope>NUCLEOTIDE SEQUENCE [LARGE SCALE GENOMIC DNA]</scope>
    <source>
        <strain evidence="10">ATCC 23117 / DSM 6794 / NBRC 15988 / NCIMB 1366 / Sio-4</strain>
    </source>
</reference>
<evidence type="ECO:0000259" key="7">
    <source>
        <dbReference type="Pfam" id="PF01979"/>
    </source>
</evidence>
<dbReference type="InterPro" id="IPR011059">
    <property type="entry name" value="Metal-dep_hydrolase_composite"/>
</dbReference>
<keyword evidence="10" id="KW-1185">Reference proteome</keyword>
<sequence length="603" mass="66600">MQGIKNNFDRIKLPLNLFKYKITRKIVSYLFNNTFMIIRTNLVNIAEKTIFPAQITINNGKIHSIEKLEKNTDSTKEIKSYALCGFVDAHIHIESSMLVPSKFAQMAVVHGTVATVSDPHEIANVMGMEGVEFMVNDGNKVPFNFFFGAPSCVPATSFETAGATISVENIEKLMSQPHIKYLSEMMNYPAVLARNKEVMAKIAAAKKYGKPTDGHAPGLRGEDAKKYIEAGISTDHECFTAEEALDKLKYGMKIIIREGSAAKNFDALIGLLPEYYEKMMFCSDDKHPDDLIEGHINLLVKRAIKLGIDKFKVLQAACTNPVEHYNLEVGQLKEGDKADFIIVKDLENFEVLETYINGEIVAKNGEVFIKNVETTAINHFDVQPKKASDFEVKRAKVTANNKGMTQIPVIEALDGQLITNPVFVEIDDLTDKNGNLVSNLEKDILKMAVVNRYTSDAPVAISFIKNFGLEKGAIASCVAHDSHNIVAVGVTDEDLMKAVNLVIREKGGVSATSGDDEENQNQVLPLPVAGIMSLESGKIVGEKYAQIDKFAKTLMTNPITTKKLLAPFMTLSFMALLVIPSLKLSDKGLFDGSKFEFVKGWQV</sequence>
<comment type="cofactor">
    <cofactor evidence="6">
        <name>Mn(2+)</name>
        <dbReference type="ChEBI" id="CHEBI:29035"/>
    </cofactor>
</comment>
<organism evidence="9 10">
    <name type="scientific">Bernardetia litoralis (strain ATCC 23117 / DSM 6794 / NBRC 15988 / NCIMB 1366 / Fx l1 / Sio-4)</name>
    <name type="common">Flexibacter litoralis</name>
    <dbReference type="NCBI Taxonomy" id="880071"/>
    <lineage>
        <taxon>Bacteria</taxon>
        <taxon>Pseudomonadati</taxon>
        <taxon>Bacteroidota</taxon>
        <taxon>Cytophagia</taxon>
        <taxon>Cytophagales</taxon>
        <taxon>Bernardetiaceae</taxon>
        <taxon>Bernardetia</taxon>
    </lineage>
</organism>
<dbReference type="InterPro" id="IPR006680">
    <property type="entry name" value="Amidohydro-rel"/>
</dbReference>
<dbReference type="InterPro" id="IPR026912">
    <property type="entry name" value="Adenine_deam_C"/>
</dbReference>
<evidence type="ECO:0000313" key="10">
    <source>
        <dbReference type="Proteomes" id="UP000006054"/>
    </source>
</evidence>
<dbReference type="EMBL" id="CP003345">
    <property type="protein sequence ID" value="AFM05553.1"/>
    <property type="molecule type" value="Genomic_DNA"/>
</dbReference>
<dbReference type="EC" id="3.5.4.2" evidence="2 6"/>
<evidence type="ECO:0000256" key="2">
    <source>
        <dbReference type="ARBA" id="ARBA00012782"/>
    </source>
</evidence>
<dbReference type="InterPro" id="IPR032466">
    <property type="entry name" value="Metal_Hydrolase"/>
</dbReference>
<dbReference type="InterPro" id="IPR006679">
    <property type="entry name" value="Adenine_deam"/>
</dbReference>
<dbReference type="Gene3D" id="2.30.40.10">
    <property type="entry name" value="Urease, subunit C, domain 1"/>
    <property type="match status" value="1"/>
</dbReference>
<keyword evidence="3 6" id="KW-0378">Hydrolase</keyword>
<dbReference type="KEGG" id="fli:Fleli_3222"/>